<evidence type="ECO:0000259" key="14">
    <source>
        <dbReference type="Pfam" id="PF03413"/>
    </source>
</evidence>
<keyword evidence="4" id="KW-0479">Metal-binding</keyword>
<dbReference type="InterPro" id="IPR011042">
    <property type="entry name" value="6-blade_b-propeller_TolB-like"/>
</dbReference>
<keyword evidence="9" id="KW-0865">Zymogen</keyword>
<keyword evidence="7" id="KW-0862">Zinc</keyword>
<dbReference type="Proteomes" id="UP000005744">
    <property type="component" value="Unassembled WGS sequence"/>
</dbReference>
<dbReference type="Pfam" id="PF02868">
    <property type="entry name" value="Peptidase_M4_C"/>
    <property type="match status" value="1"/>
</dbReference>
<dbReference type="PANTHER" id="PTHR33794:SF1">
    <property type="entry name" value="BACILLOLYSIN"/>
    <property type="match status" value="1"/>
</dbReference>
<dbReference type="eggNOG" id="COG3227">
    <property type="taxonomic scope" value="Bacteria"/>
</dbReference>
<comment type="cofactor">
    <cofactor evidence="1">
        <name>Zn(2+)</name>
        <dbReference type="ChEBI" id="CHEBI:29105"/>
    </cofactor>
</comment>
<organism evidence="16 17">
    <name type="scientific">Beggiatoa alba B18LD</name>
    <dbReference type="NCBI Taxonomy" id="395493"/>
    <lineage>
        <taxon>Bacteria</taxon>
        <taxon>Pseudomonadati</taxon>
        <taxon>Pseudomonadota</taxon>
        <taxon>Gammaproteobacteria</taxon>
        <taxon>Thiotrichales</taxon>
        <taxon>Thiotrichaceae</taxon>
        <taxon>Beggiatoa</taxon>
    </lineage>
</organism>
<evidence type="ECO:0000256" key="10">
    <source>
        <dbReference type="PIRSR" id="PIRSR623612-1"/>
    </source>
</evidence>
<dbReference type="Pfam" id="PF01447">
    <property type="entry name" value="Peptidase_M4"/>
    <property type="match status" value="1"/>
</dbReference>
<feature type="active site" description="Proton donor" evidence="10">
    <location>
        <position position="535"/>
    </location>
</feature>
<keyword evidence="3 16" id="KW-0645">Protease</keyword>
<reference evidence="16 17" key="1">
    <citation type="submission" date="2011-11" db="EMBL/GenBank/DDBJ databases">
        <title>Improved High-Quality Draft sequence of Beggiatoa alba B18lD.</title>
        <authorList>
            <consortium name="US DOE Joint Genome Institute"/>
            <person name="Lucas S."/>
            <person name="Han J."/>
            <person name="Lapidus A."/>
            <person name="Cheng J.-F."/>
            <person name="Goodwin L."/>
            <person name="Pitluck S."/>
            <person name="Peters L."/>
            <person name="Mikhailova N."/>
            <person name="Held B."/>
            <person name="Detter J.C."/>
            <person name="Han C."/>
            <person name="Tapia R."/>
            <person name="Land M."/>
            <person name="Hauser L."/>
            <person name="Kyrpides N."/>
            <person name="Ivanova N."/>
            <person name="Pagani I."/>
            <person name="Samuel K."/>
            <person name="Teske A."/>
            <person name="Mueller J."/>
            <person name="Woyke T."/>
        </authorList>
    </citation>
    <scope>NUCLEOTIDE SEQUENCE [LARGE SCALE GENOMIC DNA]</scope>
    <source>
        <strain evidence="16 17">B18LD</strain>
    </source>
</reference>
<evidence type="ECO:0000256" key="7">
    <source>
        <dbReference type="ARBA" id="ARBA00022833"/>
    </source>
</evidence>
<evidence type="ECO:0000256" key="9">
    <source>
        <dbReference type="ARBA" id="ARBA00023145"/>
    </source>
</evidence>
<dbReference type="AlphaFoldDB" id="I3CDR7"/>
<keyword evidence="8 16" id="KW-0482">Metalloprotease</keyword>
<dbReference type="GO" id="GO:0006508">
    <property type="term" value="P:proteolysis"/>
    <property type="evidence" value="ECO:0007669"/>
    <property type="project" value="UniProtKB-KW"/>
</dbReference>
<evidence type="ECO:0000313" key="17">
    <source>
        <dbReference type="Proteomes" id="UP000005744"/>
    </source>
</evidence>
<dbReference type="InterPro" id="IPR023612">
    <property type="entry name" value="Peptidase_M4"/>
</dbReference>
<evidence type="ECO:0000256" key="4">
    <source>
        <dbReference type="ARBA" id="ARBA00022723"/>
    </source>
</evidence>
<comment type="similarity">
    <text evidence="2">Belongs to the peptidase M4 family.</text>
</comment>
<evidence type="ECO:0000256" key="1">
    <source>
        <dbReference type="ARBA" id="ARBA00001947"/>
    </source>
</evidence>
<evidence type="ECO:0000313" key="16">
    <source>
        <dbReference type="EMBL" id="EIJ41760.1"/>
    </source>
</evidence>
<dbReference type="Gene3D" id="1.10.390.10">
    <property type="entry name" value="Neutral Protease Domain 2"/>
    <property type="match status" value="1"/>
</dbReference>
<dbReference type="Gene3D" id="3.10.450.490">
    <property type="match status" value="1"/>
</dbReference>
<feature type="domain" description="Peptidase M4 C-terminal" evidence="13">
    <location>
        <begin position="462"/>
        <end position="613"/>
    </location>
</feature>
<dbReference type="Gene3D" id="3.10.170.10">
    <property type="match status" value="1"/>
</dbReference>
<dbReference type="InterPro" id="IPR050728">
    <property type="entry name" value="Zinc_Metalloprotease_M4"/>
</dbReference>
<evidence type="ECO:0000256" key="11">
    <source>
        <dbReference type="SAM" id="MobiDB-lite"/>
    </source>
</evidence>
<dbReference type="RefSeq" id="WP_002683992.1">
    <property type="nucleotide sequence ID" value="NZ_JH600070.1"/>
</dbReference>
<evidence type="ECO:0000259" key="15">
    <source>
        <dbReference type="Pfam" id="PF07504"/>
    </source>
</evidence>
<dbReference type="Pfam" id="PF07504">
    <property type="entry name" value="FTP"/>
    <property type="match status" value="1"/>
</dbReference>
<dbReference type="InterPro" id="IPR001570">
    <property type="entry name" value="Peptidase_M4_C_domain"/>
</dbReference>
<dbReference type="Pfam" id="PF03413">
    <property type="entry name" value="PepSY"/>
    <property type="match status" value="1"/>
</dbReference>
<dbReference type="InterPro" id="IPR025711">
    <property type="entry name" value="PepSY"/>
</dbReference>
<evidence type="ECO:0000259" key="13">
    <source>
        <dbReference type="Pfam" id="PF02868"/>
    </source>
</evidence>
<name>I3CDR7_9GAMM</name>
<dbReference type="CDD" id="cd09597">
    <property type="entry name" value="M4_TLP"/>
    <property type="match status" value="1"/>
</dbReference>
<dbReference type="GO" id="GO:0004222">
    <property type="term" value="F:metalloendopeptidase activity"/>
    <property type="evidence" value="ECO:0007669"/>
    <property type="project" value="InterPro"/>
</dbReference>
<evidence type="ECO:0000256" key="5">
    <source>
        <dbReference type="ARBA" id="ARBA00022729"/>
    </source>
</evidence>
<feature type="active site" evidence="10">
    <location>
        <position position="452"/>
    </location>
</feature>
<feature type="domain" description="Peptidase M4" evidence="12">
    <location>
        <begin position="308"/>
        <end position="459"/>
    </location>
</feature>
<keyword evidence="5" id="KW-0732">Signal</keyword>
<keyword evidence="6" id="KW-0378">Hydrolase</keyword>
<proteinExistence type="inferred from homology"/>
<sequence length="1211" mass="133647">MFILWRLNSLLLFGGMILVSSVFAEEIENKPSFPAIHVNPLHLPATPKIQANPSAQSQTAQTLLEQLHALKARQANPKNVDEGVRQVYTAETQTPIAKQADNLSTLSQQVGEKFSIKWRANGTPLQIGGGILATPLLLQGVDNLGKTARYEATARQFLRENRQLLRIDDPDKEFILQRQQTDSLQRTQLRFEQFYKNLPIYPAEIAIHLDSQGNVDLMNGAYIPTPRKLLATTPQISRDVARTQALARHVGKVSEPELIIYAPEDKTPQLAWRISIISSARENWLVVINALTGEIIDDYNQNPSANVQGTGEDLFNQIVALNLWADRGQYYLIDTSKPMFTGTPNEEKGSIYIYDLNGRSPDKEEALILVSSRNANSGFIPEGVSLAYHLSNIYNYYQQRYQRNSYDGEGASILGVVRMGEEYADNAFWNGAGLFFGNADSYAGSLDIIAHEFQHAVTQHTANLVYKNQSGALNEAYSDIFGEMLESYVQGRTDWQMGTSLKSGVLRDLINPNRLNAPATMAQYINTTEDNGGVHLNMTIVAHAFYLLADGLNNAIGKTDAERIFFRALNTYLTKNAQFIDARLATIKAADDLFGSNSPQSQKVAEAFNAVQIYDGQSTPDAPTYAPIDAPDATLSICVSGGNFFLCRRDPSLNDGTLGVYLTRFDVAPRRASVTANGTLAAFVDSIHDFCLIPLNSTTAVEERCLGEAGLIHSVAMSPDGNRYAFVLQDENGSPTNTITIMDIAQNSVQEYTIQAPATEGVMTNTILFADALDFTADGENLVYDALNILKLSDGEQVASWSIYALDLASTQIISIVPPVAGLDIGNPSLSQTSDNNLTFTATEPNTGISSIYAANLNTGELRWIGNARGEYSVASYTGDDTGIVFDTYDENTPTQFSLVYQAVKEKIYPQGELALWLKDASYGTVYRRGVTSTPTPTPVPTPPANNSPSAPQTTDAGTQITSDIWMKAEIISVEKGAINALWRLGGDSLTARGDRVIWGYFYANPTDVSWGSPDNPDLYVKIWFDVSGRIDVNFFHVSVPNINVYSRRNNGSYLTGTSTTEQRYVRHTYNPNNTQQASVEATQNATVLSTAYNRPNNFPTMFMNTQIKTEEKGAIAGLLFNGGLGQSARGDQVAWGYYYANPDLVTWGNANNPEVFYKIWWDVSGRIDVNFFHVSVPDIVVNSRLETQTNFQNSDVTLSRRYSRHEYTPR</sequence>
<dbReference type="InterPro" id="IPR027268">
    <property type="entry name" value="Peptidase_M4/M1_CTD_sf"/>
</dbReference>
<dbReference type="SUPFAM" id="SSF82171">
    <property type="entry name" value="DPP6 N-terminal domain-like"/>
    <property type="match status" value="1"/>
</dbReference>
<dbReference type="InterPro" id="IPR011096">
    <property type="entry name" value="FTP_domain"/>
</dbReference>
<dbReference type="PANTHER" id="PTHR33794">
    <property type="entry name" value="BACILLOLYSIN"/>
    <property type="match status" value="1"/>
</dbReference>
<feature type="region of interest" description="Disordered" evidence="11">
    <location>
        <begin position="929"/>
        <end position="957"/>
    </location>
</feature>
<feature type="compositionally biased region" description="Pro residues" evidence="11">
    <location>
        <begin position="936"/>
        <end position="946"/>
    </location>
</feature>
<evidence type="ECO:0000259" key="12">
    <source>
        <dbReference type="Pfam" id="PF01447"/>
    </source>
</evidence>
<evidence type="ECO:0000256" key="3">
    <source>
        <dbReference type="ARBA" id="ARBA00022670"/>
    </source>
</evidence>
<dbReference type="STRING" id="395493.BegalDRAFT_0850"/>
<feature type="domain" description="FTP" evidence="15">
    <location>
        <begin position="173"/>
        <end position="222"/>
    </location>
</feature>
<keyword evidence="17" id="KW-1185">Reference proteome</keyword>
<dbReference type="HOGENOM" id="CLU_269687_0_0_6"/>
<dbReference type="GO" id="GO:0046872">
    <property type="term" value="F:metal ion binding"/>
    <property type="evidence" value="ECO:0007669"/>
    <property type="project" value="UniProtKB-KW"/>
</dbReference>
<evidence type="ECO:0000256" key="6">
    <source>
        <dbReference type="ARBA" id="ARBA00022801"/>
    </source>
</evidence>
<accession>I3CDR7</accession>
<dbReference type="EMBL" id="JH600070">
    <property type="protein sequence ID" value="EIJ41760.1"/>
    <property type="molecule type" value="Genomic_DNA"/>
</dbReference>
<dbReference type="InterPro" id="IPR013856">
    <property type="entry name" value="Peptidase_M4_domain"/>
</dbReference>
<dbReference type="OrthoDB" id="5378341at2"/>
<evidence type="ECO:0000256" key="2">
    <source>
        <dbReference type="ARBA" id="ARBA00009388"/>
    </source>
</evidence>
<gene>
    <name evidence="16" type="ORF">BegalDRAFT_0850</name>
</gene>
<dbReference type="SUPFAM" id="SSF55486">
    <property type="entry name" value="Metalloproteases ('zincins'), catalytic domain"/>
    <property type="match status" value="1"/>
</dbReference>
<protein>
    <submittedName>
        <fullName evidence="16">Zinc metalloprotease (Elastase)</fullName>
    </submittedName>
</protein>
<evidence type="ECO:0000256" key="8">
    <source>
        <dbReference type="ARBA" id="ARBA00023049"/>
    </source>
</evidence>
<dbReference type="PRINTS" id="PR00730">
    <property type="entry name" value="THERMOLYSIN"/>
</dbReference>
<feature type="domain" description="PepSY" evidence="14">
    <location>
        <begin position="236"/>
        <end position="298"/>
    </location>
</feature>
<dbReference type="Gene3D" id="2.120.10.30">
    <property type="entry name" value="TolB, C-terminal domain"/>
    <property type="match status" value="1"/>
</dbReference>